<keyword evidence="2" id="KW-1185">Reference proteome</keyword>
<dbReference type="Proteomes" id="UP000005289">
    <property type="component" value="Chromosome"/>
</dbReference>
<protein>
    <submittedName>
        <fullName evidence="1">Uncharacterized protein</fullName>
    </submittedName>
</protein>
<name>W0DH02_9GAMM</name>
<sequence>MGALLGTGFLMSAAGPALADEIQEQIELGLELYQAQDYGAAITELEFAINDMRKLLSDRIADTFPAAPAGWTAAVVESQSGAGGMFGGGTMLQRTYTQDDGNGQLEASLVVDSPMIQGIAVLFNNPAMMAAQPNTERVRIGRESAMLKWEPNRSQAEATLLLDGRIMMQVKGRNLESSDVAVELLRNWDLRAVREETAR</sequence>
<evidence type="ECO:0000313" key="2">
    <source>
        <dbReference type="Proteomes" id="UP000005289"/>
    </source>
</evidence>
<dbReference type="EMBL" id="CP007029">
    <property type="protein sequence ID" value="AHE97914.1"/>
    <property type="molecule type" value="Genomic_DNA"/>
</dbReference>
<proteinExistence type="predicted"/>
<dbReference type="AlphaFoldDB" id="W0DH02"/>
<gene>
    <name evidence="1" type="ORF">THITH_06215</name>
</gene>
<organism evidence="1 2">
    <name type="scientific">Thioalkalivibrio paradoxus ARh 1</name>
    <dbReference type="NCBI Taxonomy" id="713585"/>
    <lineage>
        <taxon>Bacteria</taxon>
        <taxon>Pseudomonadati</taxon>
        <taxon>Pseudomonadota</taxon>
        <taxon>Gammaproteobacteria</taxon>
        <taxon>Chromatiales</taxon>
        <taxon>Ectothiorhodospiraceae</taxon>
        <taxon>Thioalkalivibrio</taxon>
    </lineage>
</organism>
<dbReference type="HOGENOM" id="CLU_111517_0_0_6"/>
<evidence type="ECO:0000313" key="1">
    <source>
        <dbReference type="EMBL" id="AHE97914.1"/>
    </source>
</evidence>
<accession>W0DH02</accession>
<dbReference type="STRING" id="713585.THITH_06215"/>
<reference evidence="1 2" key="1">
    <citation type="submission" date="2013-12" db="EMBL/GenBank/DDBJ databases">
        <authorList>
            <consortium name="DOE Joint Genome Institute"/>
            <person name="Muyzer G."/>
            <person name="Huntemann M."/>
            <person name="Han J."/>
            <person name="Chen A."/>
            <person name="Kyrpides N."/>
            <person name="Mavromatis K."/>
            <person name="Markowitz V."/>
            <person name="Palaniappan K."/>
            <person name="Ivanova N."/>
            <person name="Schaumberg A."/>
            <person name="Pati A."/>
            <person name="Liolios K."/>
            <person name="Nordberg H.P."/>
            <person name="Cantor M.N."/>
            <person name="Hua S.X."/>
            <person name="Woyke T."/>
        </authorList>
    </citation>
    <scope>NUCLEOTIDE SEQUENCE [LARGE SCALE GENOMIC DNA]</scope>
    <source>
        <strain evidence="1 2">ARh 1</strain>
    </source>
</reference>
<dbReference type="KEGG" id="tti:THITH_06215"/>